<evidence type="ECO:0000259" key="10">
    <source>
        <dbReference type="Pfam" id="PF15982"/>
    </source>
</evidence>
<feature type="transmembrane region" description="Helical" evidence="9">
    <location>
        <begin position="499"/>
        <end position="521"/>
    </location>
</feature>
<feature type="transmembrane region" description="Helical" evidence="9">
    <location>
        <begin position="557"/>
        <end position="574"/>
    </location>
</feature>
<feature type="transmembrane region" description="Helical" evidence="9">
    <location>
        <begin position="360"/>
        <end position="377"/>
    </location>
</feature>
<feature type="transmembrane region" description="Helical" evidence="9">
    <location>
        <begin position="12"/>
        <end position="29"/>
    </location>
</feature>
<protein>
    <recommendedName>
        <fullName evidence="4">ER membrane protein complex subunit 4</fullName>
    </recommendedName>
</protein>
<evidence type="ECO:0000256" key="5">
    <source>
        <dbReference type="ARBA" id="ARBA00022692"/>
    </source>
</evidence>
<reference evidence="11" key="1">
    <citation type="submission" date="2021-07" db="EMBL/GenBank/DDBJ databases">
        <title>Draft genome of Mortierella alpina, strain LL118, isolated from an aspen leaf litter sample.</title>
        <authorList>
            <person name="Yang S."/>
            <person name="Vinatzer B.A."/>
        </authorList>
    </citation>
    <scope>NUCLEOTIDE SEQUENCE</scope>
    <source>
        <strain evidence="11">LL118</strain>
    </source>
</reference>
<feature type="transmembrane region" description="Helical" evidence="9">
    <location>
        <begin position="408"/>
        <end position="428"/>
    </location>
</feature>
<comment type="subcellular location">
    <subcellularLocation>
        <location evidence="1">Endoplasmic reticulum membrane</location>
        <topology evidence="1">Multi-pass membrane protein</topology>
    </subcellularLocation>
</comment>
<evidence type="ECO:0000313" key="12">
    <source>
        <dbReference type="Proteomes" id="UP000717515"/>
    </source>
</evidence>
<organism evidence="11 12">
    <name type="scientific">Mortierella alpina</name>
    <name type="common">Oleaginous fungus</name>
    <name type="synonym">Mortierella renispora</name>
    <dbReference type="NCBI Taxonomy" id="64518"/>
    <lineage>
        <taxon>Eukaryota</taxon>
        <taxon>Fungi</taxon>
        <taxon>Fungi incertae sedis</taxon>
        <taxon>Mucoromycota</taxon>
        <taxon>Mortierellomycotina</taxon>
        <taxon>Mortierellomycetes</taxon>
        <taxon>Mortierellales</taxon>
        <taxon>Mortierellaceae</taxon>
        <taxon>Mortierella</taxon>
    </lineage>
</organism>
<keyword evidence="6" id="KW-0256">Endoplasmic reticulum</keyword>
<evidence type="ECO:0000313" key="11">
    <source>
        <dbReference type="EMBL" id="KAG9327852.1"/>
    </source>
</evidence>
<dbReference type="InterPro" id="IPR009445">
    <property type="entry name" value="TMEM85/Emc4"/>
</dbReference>
<comment type="similarity">
    <text evidence="2">Belongs to the EMC4 family.</text>
</comment>
<feature type="transmembrane region" description="Helical" evidence="9">
    <location>
        <begin position="333"/>
        <end position="354"/>
    </location>
</feature>
<evidence type="ECO:0000256" key="3">
    <source>
        <dbReference type="ARBA" id="ARBA00008924"/>
    </source>
</evidence>
<gene>
    <name evidence="11" type="ORF">KVV02_000298</name>
</gene>
<dbReference type="Proteomes" id="UP000717515">
    <property type="component" value="Unassembled WGS sequence"/>
</dbReference>
<dbReference type="InterPro" id="IPR031926">
    <property type="entry name" value="TMEM135_N"/>
</dbReference>
<evidence type="ECO:0000256" key="6">
    <source>
        <dbReference type="ARBA" id="ARBA00022824"/>
    </source>
</evidence>
<accession>A0A9P8D3I9</accession>
<feature type="transmembrane region" description="Helical" evidence="9">
    <location>
        <begin position="41"/>
        <end position="59"/>
    </location>
</feature>
<comment type="similarity">
    <text evidence="3">Belongs to the TMEM135 family.</text>
</comment>
<evidence type="ECO:0000256" key="4">
    <source>
        <dbReference type="ARBA" id="ARBA00020820"/>
    </source>
</evidence>
<keyword evidence="5 9" id="KW-0812">Transmembrane</keyword>
<evidence type="ECO:0000256" key="9">
    <source>
        <dbReference type="SAM" id="Phobius"/>
    </source>
</evidence>
<dbReference type="GO" id="GO:0005789">
    <property type="term" value="C:endoplasmic reticulum membrane"/>
    <property type="evidence" value="ECO:0007669"/>
    <property type="project" value="UniProtKB-SubCell"/>
</dbReference>
<dbReference type="InterPro" id="IPR026749">
    <property type="entry name" value="Tmem135"/>
</dbReference>
<evidence type="ECO:0000256" key="7">
    <source>
        <dbReference type="ARBA" id="ARBA00022989"/>
    </source>
</evidence>
<evidence type="ECO:0000256" key="1">
    <source>
        <dbReference type="ARBA" id="ARBA00004477"/>
    </source>
</evidence>
<dbReference type="Pfam" id="PF06417">
    <property type="entry name" value="EMC4"/>
    <property type="match status" value="1"/>
</dbReference>
<proteinExistence type="inferred from homology"/>
<evidence type="ECO:0000256" key="8">
    <source>
        <dbReference type="ARBA" id="ARBA00023136"/>
    </source>
</evidence>
<feature type="domain" description="Transmembrane protein 135 N-terminal" evidence="10">
    <location>
        <begin position="279"/>
        <end position="399"/>
    </location>
</feature>
<comment type="caution">
    <text evidence="11">The sequence shown here is derived from an EMBL/GenBank/DDBJ whole genome shotgun (WGS) entry which is preliminary data.</text>
</comment>
<name>A0A9P8D3I9_MORAP</name>
<evidence type="ECO:0000256" key="2">
    <source>
        <dbReference type="ARBA" id="ARBA00007715"/>
    </source>
</evidence>
<dbReference type="PANTHER" id="PTHR12459">
    <property type="entry name" value="TRANSMEMBRANE PROTEIN 135-RELATED"/>
    <property type="match status" value="1"/>
</dbReference>
<keyword evidence="8 9" id="KW-0472">Membrane</keyword>
<dbReference type="AlphaFoldDB" id="A0A9P8D3I9"/>
<dbReference type="EMBL" id="JAIFTL010000001">
    <property type="protein sequence ID" value="KAG9327852.1"/>
    <property type="molecule type" value="Genomic_DNA"/>
</dbReference>
<keyword evidence="7 9" id="KW-1133">Transmembrane helix</keyword>
<sequence>MVTVLRNPLYQLVKLTFSGGFFFVFPSNSPSILKKGGGSDTIGFAFFLSSFLSAYKLVLCTMRYYRPDHEGDRLNAFVAGSVAGLTLLLDKNKSRRTALTLYLFTRSIQFGSSYAMKNWAEHRHAKKAAVRQTLRDDLDASSDEKGALVTKAGWDDMLAKGLSASAATALMSLTASVNLYSCVIEPDAMPRSYYNFIMQHSGLPQKFGPMFPPLVETFRSQFELLKEGPSGFENIGIPAGVPTHEFIAENVSPNIATLFPQNIHHDYQCCALLHPLYGCNRHALDTLTGEFGRALKMYGTLNAIVTLVFQHKRLVSNPKESAKRYIKSTLRSCLFLALYVLAAFYVPCISRRILGRESNINYLVNGIVAGFAVLIEAPGRQMELALYCLPRALETTWKLMLKRGIVRNIAHADIALFSASMGVMMTLYQNEPSVINKHYLTHTMDGKPAWRFNFTTPDSAKRTVADPPGFVGTKEAGSRGQKAWDMALAPGKQLPMQAFMLWMSGNSVQIFSVAITGMLMVTPIKALMSMAQVFERYETVSPVKVAFMDNKLALPKLTYIALQILTILLGMWKLNSMGLLPTSHSDWLAFLDPKIASEYAAV</sequence>
<dbReference type="Pfam" id="PF15982">
    <property type="entry name" value="TMEM135_C_rich"/>
    <property type="match status" value="1"/>
</dbReference>
<dbReference type="PANTHER" id="PTHR12459:SF15">
    <property type="entry name" value="TRANSMEMBRANE PROTEIN 135"/>
    <property type="match status" value="1"/>
</dbReference>